<feature type="transmembrane region" description="Helical" evidence="1">
    <location>
        <begin position="28"/>
        <end position="47"/>
    </location>
</feature>
<evidence type="ECO:0000313" key="3">
    <source>
        <dbReference type="EMBL" id="MFC4297156.1"/>
    </source>
</evidence>
<dbReference type="EMBL" id="JBHSDY010000002">
    <property type="protein sequence ID" value="MFC4297156.1"/>
    <property type="molecule type" value="Genomic_DNA"/>
</dbReference>
<comment type="caution">
    <text evidence="3">The sequence shown here is derived from an EMBL/GenBank/DDBJ whole genome shotgun (WGS) entry which is preliminary data.</text>
</comment>
<evidence type="ECO:0000313" key="4">
    <source>
        <dbReference type="Proteomes" id="UP001595756"/>
    </source>
</evidence>
<feature type="transmembrane region" description="Helical" evidence="1">
    <location>
        <begin position="59"/>
        <end position="82"/>
    </location>
</feature>
<feature type="transmembrane region" description="Helical" evidence="1">
    <location>
        <begin position="232"/>
        <end position="250"/>
    </location>
</feature>
<protein>
    <submittedName>
        <fullName evidence="3">EamA/RhaT family transporter</fullName>
    </submittedName>
</protein>
<feature type="transmembrane region" description="Helical" evidence="1">
    <location>
        <begin position="197"/>
        <end position="220"/>
    </location>
</feature>
<dbReference type="InterPro" id="IPR000620">
    <property type="entry name" value="EamA_dom"/>
</dbReference>
<gene>
    <name evidence="3" type="ORF">ACFO0J_03775</name>
</gene>
<keyword evidence="1" id="KW-0472">Membrane</keyword>
<keyword evidence="4" id="KW-1185">Reference proteome</keyword>
<name>A0ABV8RUX1_9BURK</name>
<dbReference type="Pfam" id="PF00892">
    <property type="entry name" value="EamA"/>
    <property type="match status" value="1"/>
</dbReference>
<evidence type="ECO:0000256" key="1">
    <source>
        <dbReference type="SAM" id="Phobius"/>
    </source>
</evidence>
<feature type="transmembrane region" description="Helical" evidence="1">
    <location>
        <begin position="262"/>
        <end position="283"/>
    </location>
</feature>
<proteinExistence type="predicted"/>
<feature type="transmembrane region" description="Helical" evidence="1">
    <location>
        <begin position="94"/>
        <end position="113"/>
    </location>
</feature>
<keyword evidence="1" id="KW-0812">Transmembrane</keyword>
<feature type="transmembrane region" description="Helical" evidence="1">
    <location>
        <begin position="290"/>
        <end position="307"/>
    </location>
</feature>
<accession>A0ABV8RUX1</accession>
<feature type="transmembrane region" description="Helical" evidence="1">
    <location>
        <begin position="6"/>
        <end position="21"/>
    </location>
</feature>
<dbReference type="Proteomes" id="UP001595756">
    <property type="component" value="Unassembled WGS sequence"/>
</dbReference>
<dbReference type="RefSeq" id="WP_376811715.1">
    <property type="nucleotide sequence ID" value="NZ_JBHSDY010000002.1"/>
</dbReference>
<organism evidence="3 4">
    <name type="scientific">Castellaniella hirudinis</name>
    <dbReference type="NCBI Taxonomy" id="1144617"/>
    <lineage>
        <taxon>Bacteria</taxon>
        <taxon>Pseudomonadati</taxon>
        <taxon>Pseudomonadota</taxon>
        <taxon>Betaproteobacteria</taxon>
        <taxon>Burkholderiales</taxon>
        <taxon>Alcaligenaceae</taxon>
        <taxon>Castellaniella</taxon>
    </lineage>
</organism>
<keyword evidence="1" id="KW-1133">Transmembrane helix</keyword>
<feature type="domain" description="EamA" evidence="2">
    <location>
        <begin position="4"/>
        <end position="133"/>
    </location>
</feature>
<reference evidence="4" key="1">
    <citation type="journal article" date="2019" name="Int. J. Syst. Evol. Microbiol.">
        <title>The Global Catalogue of Microorganisms (GCM) 10K type strain sequencing project: providing services to taxonomists for standard genome sequencing and annotation.</title>
        <authorList>
            <consortium name="The Broad Institute Genomics Platform"/>
            <consortium name="The Broad Institute Genome Sequencing Center for Infectious Disease"/>
            <person name="Wu L."/>
            <person name="Ma J."/>
        </authorList>
    </citation>
    <scope>NUCLEOTIDE SEQUENCE [LARGE SCALE GENOMIC DNA]</scope>
    <source>
        <strain evidence="4">CGMCC 1.19029</strain>
    </source>
</reference>
<evidence type="ECO:0000259" key="2">
    <source>
        <dbReference type="Pfam" id="PF00892"/>
    </source>
</evidence>
<dbReference type="InterPro" id="IPR037185">
    <property type="entry name" value="EmrE-like"/>
</dbReference>
<dbReference type="SUPFAM" id="SSF103481">
    <property type="entry name" value="Multidrug resistance efflux transporter EmrE"/>
    <property type="match status" value="2"/>
</dbReference>
<sequence length="308" mass="32761">MYTLILSIAFSVAVSIFLKLARRGDIRVDQAIAVNYVTAVVLSLWLLRPPLDTLFERPPAAWLILGLLGILLPSVFLVMAAAVRRAGIVRSDTAQRLSLILPILAAFLVFHEAVSGRKALGIVLALCALACLLARPRHTGNGAPSSDAPAPDTAAAASTDVSDDEAHGSAARGWLTLLGVWAGYGCIDILFKQMARLGAGFTGSLLLSFILAGLLMGLWLLARRTRWHARSLASGILLGGLNFSNIYFYIRAHQTFPDNPTLVFAAMNIGVISIGTLVGAGLFRERLSALNVLGIALALGAIVLLFPR</sequence>